<protein>
    <submittedName>
        <fullName evidence="1">Uncharacterized protein</fullName>
    </submittedName>
</protein>
<dbReference type="AlphaFoldDB" id="A0AAV2P6J0"/>
<dbReference type="Proteomes" id="UP001497644">
    <property type="component" value="Chromosome 7"/>
</dbReference>
<organism evidence="1 2">
    <name type="scientific">Lasius platythorax</name>
    <dbReference type="NCBI Taxonomy" id="488582"/>
    <lineage>
        <taxon>Eukaryota</taxon>
        <taxon>Metazoa</taxon>
        <taxon>Ecdysozoa</taxon>
        <taxon>Arthropoda</taxon>
        <taxon>Hexapoda</taxon>
        <taxon>Insecta</taxon>
        <taxon>Pterygota</taxon>
        <taxon>Neoptera</taxon>
        <taxon>Endopterygota</taxon>
        <taxon>Hymenoptera</taxon>
        <taxon>Apocrita</taxon>
        <taxon>Aculeata</taxon>
        <taxon>Formicoidea</taxon>
        <taxon>Formicidae</taxon>
        <taxon>Formicinae</taxon>
        <taxon>Lasius</taxon>
        <taxon>Lasius</taxon>
    </lineage>
</organism>
<name>A0AAV2P6J0_9HYME</name>
<dbReference type="EMBL" id="OZ034830">
    <property type="protein sequence ID" value="CAL1687235.1"/>
    <property type="molecule type" value="Genomic_DNA"/>
</dbReference>
<accession>A0AAV2P6J0</accession>
<proteinExistence type="predicted"/>
<reference evidence="1" key="1">
    <citation type="submission" date="2024-04" db="EMBL/GenBank/DDBJ databases">
        <authorList>
            <consortium name="Molecular Ecology Group"/>
        </authorList>
    </citation>
    <scope>NUCLEOTIDE SEQUENCE</scope>
</reference>
<keyword evidence="2" id="KW-1185">Reference proteome</keyword>
<gene>
    <name evidence="1" type="ORF">LPLAT_LOCUS12472</name>
</gene>
<sequence length="86" mass="9348">MYRGQTSTQRLFSPGKCTNGKVPEMGHHVVLVGVSRGNAGWSSFRDLIQDPPNMVRVSRLKAIIRSAYLAGSYSSHVRLAATKSAS</sequence>
<evidence type="ECO:0000313" key="2">
    <source>
        <dbReference type="Proteomes" id="UP001497644"/>
    </source>
</evidence>
<evidence type="ECO:0000313" key="1">
    <source>
        <dbReference type="EMBL" id="CAL1687235.1"/>
    </source>
</evidence>